<gene>
    <name evidence="4" type="ORF">EGI89_11785</name>
</gene>
<feature type="repeat" description="TPR" evidence="1">
    <location>
        <begin position="248"/>
        <end position="281"/>
    </location>
</feature>
<dbReference type="Proteomes" id="UP000267844">
    <property type="component" value="Unassembled WGS sequence"/>
</dbReference>
<keyword evidence="2" id="KW-0175">Coiled coil</keyword>
<feature type="domain" description="Ancillary SecYEG translocon subunit/Cell division coordinator CpoB TPR" evidence="3">
    <location>
        <begin position="153"/>
        <end position="276"/>
    </location>
</feature>
<accession>A0A427BJQ2</accession>
<dbReference type="PROSITE" id="PS50005">
    <property type="entry name" value="TPR"/>
    <property type="match status" value="1"/>
</dbReference>
<dbReference type="SMART" id="SM00028">
    <property type="entry name" value="TPR"/>
    <property type="match status" value="3"/>
</dbReference>
<dbReference type="InterPro" id="IPR019734">
    <property type="entry name" value="TPR_rpt"/>
</dbReference>
<evidence type="ECO:0000256" key="2">
    <source>
        <dbReference type="SAM" id="Coils"/>
    </source>
</evidence>
<sequence>MKKIVLSIFAASFLIGCSTQKNSFKNRQYHKMTSWFNGVFNAEDELEKKNTELQTNYVENYSKILPVGIEYFSVSDSANLGEFNTPNFGIGSGNRNNQDKVEKPLGFAAVEAKASKAIEKHSMLIKGKENNPLMGRAYLLIGKSLFYQKKYFEALDALNYVVKNFKDSKYAQEAHVYKTVAEIKGGNYFDGIETLQKLYENDPYKSKELKTMIARTYAQFLIDQKKYEEALDPLQKAEYFSTNKDERVRIFYTLGQVFSKLGKQQEAGEAFTQVYKMKPGFDMEIKSQLAIAANFDPKINNYGNYKQNLLDISNKGIYASKKNELYYGISEMAFRADKMDDAVEYAKLSLKEPMSDPYIRGRAFENYGDIKFKQNDYVYASAYYDSAQTSYNLPEDQTRIQKRNDVLKKLMEKHYLVQKNDSILKLAALPKEDQSKFFTDYIEKLKKKEEKQAIEEQKEMETFQLENKTASFTTSFNNADKGKFYFYNQNLKSTGQQEFQRIWGGISLKDNWRNSNAISTVIEDKQNELTGQIAAGDPRRFELDYYLDQIPTSQKALNELKVVRDTTQLSLGTGYFDIFNNSELAGKELKALVASPPKSEDVLLKATYQLYRIYKNRDQKLEDEYKNIILTKYPNTIYAGYILNPEVEYITAETKEALEAYKVAYTLYQDKKYDDVKKKVQEAIVKFPTEIIVAKFALLNAYAIKQTGKDSDFEQALEIVVTAYDGTEEAKQAKRLLDKLRNTNRKTTENQKIEENQPQINAVDRSPTQIIEKEINQPKNNNDDKNVLKKTVKESNTVSLEGGDTNY</sequence>
<dbReference type="SUPFAM" id="SSF48452">
    <property type="entry name" value="TPR-like"/>
    <property type="match status" value="2"/>
</dbReference>
<evidence type="ECO:0000313" key="4">
    <source>
        <dbReference type="EMBL" id="RRT89604.1"/>
    </source>
</evidence>
<reference evidence="4 5" key="1">
    <citation type="submission" date="2018-10" db="EMBL/GenBank/DDBJ databases">
        <title>Transmission dynamics of multidrug resistant bacteria on intensive care unit surfaces.</title>
        <authorList>
            <person name="D'Souza A.W."/>
            <person name="Potter R.F."/>
            <person name="Wallace M."/>
            <person name="Shupe A."/>
            <person name="Patel S."/>
            <person name="Sun S."/>
            <person name="Gul D."/>
            <person name="Kwon J.H."/>
            <person name="Andleeb S."/>
            <person name="Burnham C.-A.D."/>
            <person name="Dantas G."/>
        </authorList>
    </citation>
    <scope>NUCLEOTIDE SEQUENCE [LARGE SCALE GENOMIC DNA]</scope>
    <source>
        <strain evidence="4 5">WF_348</strain>
    </source>
</reference>
<evidence type="ECO:0000256" key="1">
    <source>
        <dbReference type="PROSITE-ProRule" id="PRU00339"/>
    </source>
</evidence>
<evidence type="ECO:0000313" key="5">
    <source>
        <dbReference type="Proteomes" id="UP000267844"/>
    </source>
</evidence>
<dbReference type="EMBL" id="RHPO01000029">
    <property type="protein sequence ID" value="RRT89604.1"/>
    <property type="molecule type" value="Genomic_DNA"/>
</dbReference>
<protein>
    <recommendedName>
        <fullName evidence="3">Ancillary SecYEG translocon subunit/Cell division coordinator CpoB TPR domain-containing protein</fullName>
    </recommendedName>
</protein>
<name>A0A427BJQ2_9FLAO</name>
<dbReference type="AlphaFoldDB" id="A0A427BJQ2"/>
<proteinExistence type="predicted"/>
<organism evidence="4 5">
    <name type="scientific">Empedobacter falsenii</name>
    <dbReference type="NCBI Taxonomy" id="343874"/>
    <lineage>
        <taxon>Bacteria</taxon>
        <taxon>Pseudomonadati</taxon>
        <taxon>Bacteroidota</taxon>
        <taxon>Flavobacteriia</taxon>
        <taxon>Flavobacteriales</taxon>
        <taxon>Weeksellaceae</taxon>
        <taxon>Empedobacter</taxon>
    </lineage>
</organism>
<dbReference type="Gene3D" id="1.25.40.10">
    <property type="entry name" value="Tetratricopeptide repeat domain"/>
    <property type="match status" value="3"/>
</dbReference>
<dbReference type="Pfam" id="PF09976">
    <property type="entry name" value="TPR_21"/>
    <property type="match status" value="1"/>
</dbReference>
<dbReference type="InterPro" id="IPR018704">
    <property type="entry name" value="SecYEG/CpoB_TPR"/>
</dbReference>
<keyword evidence="1" id="KW-0802">TPR repeat</keyword>
<evidence type="ECO:0000259" key="3">
    <source>
        <dbReference type="Pfam" id="PF09976"/>
    </source>
</evidence>
<comment type="caution">
    <text evidence="4">The sequence shown here is derived from an EMBL/GenBank/DDBJ whole genome shotgun (WGS) entry which is preliminary data.</text>
</comment>
<feature type="coiled-coil region" evidence="2">
    <location>
        <begin position="730"/>
        <end position="757"/>
    </location>
</feature>
<dbReference type="PROSITE" id="PS51257">
    <property type="entry name" value="PROKAR_LIPOPROTEIN"/>
    <property type="match status" value="1"/>
</dbReference>
<dbReference type="InterPro" id="IPR011990">
    <property type="entry name" value="TPR-like_helical_dom_sf"/>
</dbReference>